<evidence type="ECO:0000313" key="3">
    <source>
        <dbReference type="EMBL" id="KAF2478721.1"/>
    </source>
</evidence>
<sequence>MDLVQTVRKEGSRGGVNFSWDDVKSSARRENYLGHSLMAPVGRWQKNKDLSWYAKAEDAELTPEERAEREQERKREELRKVKEAEEDAMARALGLPVPDRDNANNIPLGMDKTKQLEVNRYQSTKSVDTEVEENTMKGTSDQTSTDEGRGLAQETEKEGTEGVTIDQDLAPETEDEDHEAETADGATHEMSDIEITKNGREAERSDTGGIAAGAGHAHAHLTRKDDIDAIDCGDLYVLPRRTRCGAF</sequence>
<organism evidence="3 4">
    <name type="scientific">Neohortaea acidophila</name>
    <dbReference type="NCBI Taxonomy" id="245834"/>
    <lineage>
        <taxon>Eukaryota</taxon>
        <taxon>Fungi</taxon>
        <taxon>Dikarya</taxon>
        <taxon>Ascomycota</taxon>
        <taxon>Pezizomycotina</taxon>
        <taxon>Dothideomycetes</taxon>
        <taxon>Dothideomycetidae</taxon>
        <taxon>Mycosphaerellales</taxon>
        <taxon>Teratosphaeriaceae</taxon>
        <taxon>Neohortaea</taxon>
    </lineage>
</organism>
<keyword evidence="3" id="KW-0418">Kinase</keyword>
<dbReference type="RefSeq" id="XP_033585291.1">
    <property type="nucleotide sequence ID" value="XM_033738173.1"/>
</dbReference>
<dbReference type="AlphaFoldDB" id="A0A6A6PG60"/>
<dbReference type="EMBL" id="MU001643">
    <property type="protein sequence ID" value="KAF2478721.1"/>
    <property type="molecule type" value="Genomic_DNA"/>
</dbReference>
<name>A0A6A6PG60_9PEZI</name>
<dbReference type="InterPro" id="IPR039207">
    <property type="entry name" value="MMTAG2-like"/>
</dbReference>
<keyword evidence="3" id="KW-0808">Transferase</keyword>
<gene>
    <name evidence="3" type="ORF">BDY17DRAFT_349752</name>
</gene>
<evidence type="ECO:0000313" key="4">
    <source>
        <dbReference type="Proteomes" id="UP000799767"/>
    </source>
</evidence>
<feature type="domain" description="Multiple myeloma tumor-associated protein 2-like N-terminal" evidence="2">
    <location>
        <begin position="11"/>
        <end position="94"/>
    </location>
</feature>
<feature type="compositionally biased region" description="Basic and acidic residues" evidence="1">
    <location>
        <begin position="146"/>
        <end position="160"/>
    </location>
</feature>
<feature type="compositionally biased region" description="Polar residues" evidence="1">
    <location>
        <begin position="136"/>
        <end position="145"/>
    </location>
</feature>
<dbReference type="Proteomes" id="UP000799767">
    <property type="component" value="Unassembled WGS sequence"/>
</dbReference>
<protein>
    <submittedName>
        <fullName evidence="3">Kinase phosphorylation protein-domain-containing protein</fullName>
    </submittedName>
</protein>
<dbReference type="PANTHER" id="PTHR14580">
    <property type="entry name" value="MULTIPLE MYELOMA TUMOR-ASSOCIATED PROTEIN 2 FAMILY MEMBER"/>
    <property type="match status" value="1"/>
</dbReference>
<evidence type="ECO:0000259" key="2">
    <source>
        <dbReference type="Pfam" id="PF10159"/>
    </source>
</evidence>
<feature type="compositionally biased region" description="Acidic residues" evidence="1">
    <location>
        <begin position="169"/>
        <end position="179"/>
    </location>
</feature>
<dbReference type="GeneID" id="54479175"/>
<dbReference type="InterPro" id="IPR019315">
    <property type="entry name" value="MMTA2_N"/>
</dbReference>
<feature type="region of interest" description="Disordered" evidence="1">
    <location>
        <begin position="56"/>
        <end position="83"/>
    </location>
</feature>
<proteinExistence type="predicted"/>
<keyword evidence="4" id="KW-1185">Reference proteome</keyword>
<reference evidence="3" key="1">
    <citation type="journal article" date="2020" name="Stud. Mycol.">
        <title>101 Dothideomycetes genomes: a test case for predicting lifestyles and emergence of pathogens.</title>
        <authorList>
            <person name="Haridas S."/>
            <person name="Albert R."/>
            <person name="Binder M."/>
            <person name="Bloem J."/>
            <person name="Labutti K."/>
            <person name="Salamov A."/>
            <person name="Andreopoulos B."/>
            <person name="Baker S."/>
            <person name="Barry K."/>
            <person name="Bills G."/>
            <person name="Bluhm B."/>
            <person name="Cannon C."/>
            <person name="Castanera R."/>
            <person name="Culley D."/>
            <person name="Daum C."/>
            <person name="Ezra D."/>
            <person name="Gonzalez J."/>
            <person name="Henrissat B."/>
            <person name="Kuo A."/>
            <person name="Liang C."/>
            <person name="Lipzen A."/>
            <person name="Lutzoni F."/>
            <person name="Magnuson J."/>
            <person name="Mondo S."/>
            <person name="Nolan M."/>
            <person name="Ohm R."/>
            <person name="Pangilinan J."/>
            <person name="Park H.-J."/>
            <person name="Ramirez L."/>
            <person name="Alfaro M."/>
            <person name="Sun H."/>
            <person name="Tritt A."/>
            <person name="Yoshinaga Y."/>
            <person name="Zwiers L.-H."/>
            <person name="Turgeon B."/>
            <person name="Goodwin S."/>
            <person name="Spatafora J."/>
            <person name="Crous P."/>
            <person name="Grigoriev I."/>
        </authorList>
    </citation>
    <scope>NUCLEOTIDE SEQUENCE</scope>
    <source>
        <strain evidence="3">CBS 113389</strain>
    </source>
</reference>
<dbReference type="Pfam" id="PF10159">
    <property type="entry name" value="MMtag"/>
    <property type="match status" value="1"/>
</dbReference>
<accession>A0A6A6PG60</accession>
<evidence type="ECO:0000256" key="1">
    <source>
        <dbReference type="SAM" id="MobiDB-lite"/>
    </source>
</evidence>
<dbReference type="PANTHER" id="PTHR14580:SF0">
    <property type="entry name" value="MULTIPLE MYELOMA TUMOR-ASSOCIATED PROTEIN 2"/>
    <property type="match status" value="1"/>
</dbReference>
<dbReference type="OrthoDB" id="5390672at2759"/>
<dbReference type="GO" id="GO:0016301">
    <property type="term" value="F:kinase activity"/>
    <property type="evidence" value="ECO:0007669"/>
    <property type="project" value="UniProtKB-KW"/>
</dbReference>
<feature type="region of interest" description="Disordered" evidence="1">
    <location>
        <begin position="124"/>
        <end position="193"/>
    </location>
</feature>